<dbReference type="InterPro" id="IPR006311">
    <property type="entry name" value="TAT_signal"/>
</dbReference>
<dbReference type="SUPFAM" id="SSF48452">
    <property type="entry name" value="TPR-like"/>
    <property type="match status" value="1"/>
</dbReference>
<gene>
    <name evidence="2" type="ORF">FJV41_17995</name>
</gene>
<sequence length="332" mass="35504">MRSESRRLLLTCALLVWGTASAAPLVGPSVGNADALVAEGTKLYNKRKYAEASRVFLQATRANPSLLPAYLGLGRARMGAKETASACAAYRAWLKSAPDIQERPKAKGELELCERQLKAARKKKKKGPVPADMTARHVELKADFFEALEAGTLAGPAGAGEQLRTLVTADYLGVDLAEMGTRLSTASRASAEDVHQRALKGEALTTEQLRTGRELLDWAKDSGEAAPQAPAQGLFLEGLVALQGNDSKGAEGLFAKAASAAPGVTEYRVWRAAALQRAGDLRGALAVMEAELPEDPRTDLLRAAVAQRTSKEDGARELERLLFQRYAAPPSR</sequence>
<accession>A0A540X083</accession>
<dbReference type="PROSITE" id="PS51318">
    <property type="entry name" value="TAT"/>
    <property type="match status" value="1"/>
</dbReference>
<dbReference type="Gene3D" id="1.25.40.10">
    <property type="entry name" value="Tetratricopeptide repeat domain"/>
    <property type="match status" value="1"/>
</dbReference>
<dbReference type="InterPro" id="IPR011990">
    <property type="entry name" value="TPR-like_helical_dom_sf"/>
</dbReference>
<protein>
    <submittedName>
        <fullName evidence="2">Tetratricopeptide repeat protein</fullName>
    </submittedName>
</protein>
<keyword evidence="1" id="KW-0732">Signal</keyword>
<dbReference type="RefSeq" id="WP_141643733.1">
    <property type="nucleotide sequence ID" value="NZ_VIFM01000064.1"/>
</dbReference>
<evidence type="ECO:0000256" key="1">
    <source>
        <dbReference type="SAM" id="SignalP"/>
    </source>
</evidence>
<name>A0A540X083_9BACT</name>
<organism evidence="2 3">
    <name type="scientific">Myxococcus llanfairpwllgwyngyllgogerychwyrndrobwllllantysiliogogogochensis</name>
    <dbReference type="NCBI Taxonomy" id="2590453"/>
    <lineage>
        <taxon>Bacteria</taxon>
        <taxon>Pseudomonadati</taxon>
        <taxon>Myxococcota</taxon>
        <taxon>Myxococcia</taxon>
        <taxon>Myxococcales</taxon>
        <taxon>Cystobacterineae</taxon>
        <taxon>Myxococcaceae</taxon>
        <taxon>Myxococcus</taxon>
    </lineage>
</organism>
<dbReference type="OrthoDB" id="5380040at2"/>
<dbReference type="AlphaFoldDB" id="A0A540X083"/>
<keyword evidence="3" id="KW-1185">Reference proteome</keyword>
<feature type="signal peptide" evidence="1">
    <location>
        <begin position="1"/>
        <end position="22"/>
    </location>
</feature>
<proteinExistence type="predicted"/>
<comment type="caution">
    <text evidence="2">The sequence shown here is derived from an EMBL/GenBank/DDBJ whole genome shotgun (WGS) entry which is preliminary data.</text>
</comment>
<reference evidence="2 3" key="1">
    <citation type="submission" date="2019-06" db="EMBL/GenBank/DDBJ databases">
        <authorList>
            <person name="Livingstone P."/>
            <person name="Whitworth D."/>
        </authorList>
    </citation>
    <scope>NUCLEOTIDE SEQUENCE [LARGE SCALE GENOMIC DNA]</scope>
    <source>
        <strain evidence="2 3">AM401</strain>
    </source>
</reference>
<evidence type="ECO:0000313" key="3">
    <source>
        <dbReference type="Proteomes" id="UP000315369"/>
    </source>
</evidence>
<evidence type="ECO:0000313" key="2">
    <source>
        <dbReference type="EMBL" id="TQF14613.1"/>
    </source>
</evidence>
<dbReference type="Proteomes" id="UP000315369">
    <property type="component" value="Unassembled WGS sequence"/>
</dbReference>
<feature type="chain" id="PRO_5021759521" evidence="1">
    <location>
        <begin position="23"/>
        <end position="332"/>
    </location>
</feature>
<dbReference type="EMBL" id="VIFM01000064">
    <property type="protein sequence ID" value="TQF14613.1"/>
    <property type="molecule type" value="Genomic_DNA"/>
</dbReference>